<accession>A0A565A5M9</accession>
<reference evidence="2" key="1">
    <citation type="submission" date="2016-07" db="EMBL/GenBank/DDBJ databases">
        <authorList>
            <consortium name="Pathogen Informatics"/>
        </authorList>
    </citation>
    <scope>NUCLEOTIDE SEQUENCE</scope>
</reference>
<organism evidence="2">
    <name type="scientific">Plasmodium vivax</name>
    <name type="common">malaria parasite P. vivax</name>
    <dbReference type="NCBI Taxonomy" id="5855"/>
    <lineage>
        <taxon>Eukaryota</taxon>
        <taxon>Sar</taxon>
        <taxon>Alveolata</taxon>
        <taxon>Apicomplexa</taxon>
        <taxon>Aconoidasida</taxon>
        <taxon>Haemosporida</taxon>
        <taxon>Plasmodiidae</taxon>
        <taxon>Plasmodium</taxon>
        <taxon>Plasmodium (Plasmodium)</taxon>
    </lineage>
</organism>
<feature type="region of interest" description="Disordered" evidence="1">
    <location>
        <begin position="200"/>
        <end position="273"/>
    </location>
</feature>
<dbReference type="EMBL" id="FLZR02000002">
    <property type="protein sequence ID" value="VUZ99425.1"/>
    <property type="molecule type" value="Genomic_DNA"/>
</dbReference>
<dbReference type="AlphaFoldDB" id="A0A565A5M9"/>
<name>A0A565A5M9_PLAVI</name>
<dbReference type="OrthoDB" id="388362at2759"/>
<dbReference type="Proteomes" id="UP000220605">
    <property type="component" value="Unassembled WGS sequence"/>
</dbReference>
<evidence type="ECO:0000256" key="1">
    <source>
        <dbReference type="SAM" id="MobiDB-lite"/>
    </source>
</evidence>
<dbReference type="InterPro" id="IPR008780">
    <property type="entry name" value="Plasmodium_Vir"/>
</dbReference>
<dbReference type="VEuPathDB" id="PlasmoDB:PVPAM_000028200"/>
<dbReference type="VEuPathDB" id="PlasmoDB:PVW1_100022500"/>
<evidence type="ECO:0000313" key="2">
    <source>
        <dbReference type="EMBL" id="VUZ99425.1"/>
    </source>
</evidence>
<protein>
    <submittedName>
        <fullName evidence="2">VIR protein</fullName>
    </submittedName>
</protein>
<proteinExistence type="predicted"/>
<dbReference type="Pfam" id="PF05795">
    <property type="entry name" value="Plasmodium_Vir"/>
    <property type="match status" value="1"/>
</dbReference>
<gene>
    <name evidence="2" type="ORF">PVP01_0001400</name>
</gene>
<dbReference type="VEuPathDB" id="PlasmoDB:PVP01_0001400"/>
<feature type="compositionally biased region" description="Polar residues" evidence="1">
    <location>
        <begin position="215"/>
        <end position="224"/>
    </location>
</feature>
<feature type="compositionally biased region" description="Basic and acidic residues" evidence="1">
    <location>
        <begin position="226"/>
        <end position="239"/>
    </location>
</feature>
<sequence>MEKASYDFCKYMDYYIDMEKWLPNGYQSKEYKNYCELKFNIFPEKNKLEVLCAKFKYFYSLFFFNTFGVNAYRNNENVEYLNFWLNKELENENISSITIPDFYLKLKSDDSSFDSGNKFKKNKCHDYSAECVRKYKDSMEKCSNNKFTKFCNALNTFKEKYKKIDSVPLVVCKGNDILPLSNEEIIQKEKDIDTERFGGAKEQPLAGFPPKSLEIPSQETSVDSMQKGRGDSVQEERGDSVQTGRGDSVQEERGDSVPETLGDTQQPLSLSVEGKRTDNYNRVVSGAGTMLGAFSICMIMYKFSPIGAWLNRRFGRNKNIWENRNEKVTEEILKYYPDPSRMSAQNDKYSMSYSSLKND</sequence>